<feature type="non-terminal residue" evidence="1">
    <location>
        <position position="23"/>
    </location>
</feature>
<comment type="caution">
    <text evidence="1">The sequence shown here is derived from an EMBL/GenBank/DDBJ whole genome shotgun (WGS) entry which is preliminary data.</text>
</comment>
<evidence type="ECO:0000313" key="1">
    <source>
        <dbReference type="EMBL" id="KKL84769.1"/>
    </source>
</evidence>
<proteinExistence type="predicted"/>
<organism evidence="1">
    <name type="scientific">marine sediment metagenome</name>
    <dbReference type="NCBI Taxonomy" id="412755"/>
    <lineage>
        <taxon>unclassified sequences</taxon>
        <taxon>metagenomes</taxon>
        <taxon>ecological metagenomes</taxon>
    </lineage>
</organism>
<accession>A0A0F9FEH3</accession>
<reference evidence="1" key="1">
    <citation type="journal article" date="2015" name="Nature">
        <title>Complex archaea that bridge the gap between prokaryotes and eukaryotes.</title>
        <authorList>
            <person name="Spang A."/>
            <person name="Saw J.H."/>
            <person name="Jorgensen S.L."/>
            <person name="Zaremba-Niedzwiedzka K."/>
            <person name="Martijn J."/>
            <person name="Lind A.E."/>
            <person name="van Eijk R."/>
            <person name="Schleper C."/>
            <person name="Guy L."/>
            <person name="Ettema T.J."/>
        </authorList>
    </citation>
    <scope>NUCLEOTIDE SEQUENCE</scope>
</reference>
<gene>
    <name evidence="1" type="ORF">LCGC14_1961350</name>
</gene>
<sequence length="23" mass="2669">MEENKAVEALEEILLLIDEKILI</sequence>
<dbReference type="EMBL" id="LAZR01021608">
    <property type="protein sequence ID" value="KKL84769.1"/>
    <property type="molecule type" value="Genomic_DNA"/>
</dbReference>
<protein>
    <submittedName>
        <fullName evidence="1">Uncharacterized protein</fullName>
    </submittedName>
</protein>
<name>A0A0F9FEH3_9ZZZZ</name>
<dbReference type="AlphaFoldDB" id="A0A0F9FEH3"/>